<dbReference type="AlphaFoldDB" id="A0A8F6QV32"/>
<sequence>MKSGTLFANSLCFSEIPFFRFWMQLDLLSALKNRGGFRLAKSTVKENLKRYFSTISWAFFHQLRTQAIVVMA</sequence>
<dbReference type="RefSeq" id="WP_125278205.1">
    <property type="nucleotide sequence ID" value="NZ_CP078027.1"/>
</dbReference>
<dbReference type="Proteomes" id="UP000280837">
    <property type="component" value="Chromosome"/>
</dbReference>
<reference evidence="1" key="2">
    <citation type="submission" date="2021-06" db="EMBL/GenBank/DDBJ databases">
        <authorList>
            <person name="Diorio-Toth L."/>
        </authorList>
    </citation>
    <scope>NUCLEOTIDE SEQUENCE</scope>
    <source>
        <strain evidence="1">AV_175</strain>
    </source>
</reference>
<accession>A0A8F6QV32</accession>
<protein>
    <submittedName>
        <fullName evidence="1">Uncharacterized protein</fullName>
    </submittedName>
</protein>
<dbReference type="EMBL" id="CP078027">
    <property type="protein sequence ID" value="QXR20174.1"/>
    <property type="molecule type" value="Genomic_DNA"/>
</dbReference>
<proteinExistence type="predicted"/>
<reference evidence="1" key="1">
    <citation type="journal article" date="2019" name="Nat. Commun.">
        <title>Spatiotemporal dynamics of multidrug resistant bacteria on intensive care unit surfaces.</title>
        <authorList>
            <person name="D'Souza A.W."/>
            <person name="Potter R.F."/>
            <person name="Wallace M."/>
            <person name="Shupe A."/>
            <person name="Patel S."/>
            <person name="Sun X."/>
            <person name="Gul D."/>
            <person name="Kwon J.H."/>
            <person name="Andleeb S."/>
            <person name="Burnham C.D."/>
            <person name="Dantas G."/>
        </authorList>
    </citation>
    <scope>NUCLEOTIDE SEQUENCE</scope>
    <source>
        <strain evidence="1">AV_175</strain>
    </source>
</reference>
<gene>
    <name evidence="1" type="ORF">EGK58_004590</name>
</gene>
<name>A0A8F6QV32_9GAMM</name>
<evidence type="ECO:0000313" key="1">
    <source>
        <dbReference type="EMBL" id="QXR20174.1"/>
    </source>
</evidence>
<organism evidence="1">
    <name type="scientific">Acinetobacter variabilis</name>
    <dbReference type="NCBI Taxonomy" id="70346"/>
    <lineage>
        <taxon>Bacteria</taxon>
        <taxon>Pseudomonadati</taxon>
        <taxon>Pseudomonadota</taxon>
        <taxon>Gammaproteobacteria</taxon>
        <taxon>Moraxellales</taxon>
        <taxon>Moraxellaceae</taxon>
        <taxon>Acinetobacter</taxon>
    </lineage>
</organism>